<feature type="chain" id="PRO_5014895491" evidence="1">
    <location>
        <begin position="23"/>
        <end position="76"/>
    </location>
</feature>
<accession>A0A2M4D178</accession>
<dbReference type="EMBL" id="GGFL01007128">
    <property type="protein sequence ID" value="MBW71306.1"/>
    <property type="molecule type" value="Transcribed_RNA"/>
</dbReference>
<reference evidence="2" key="1">
    <citation type="submission" date="2018-01" db="EMBL/GenBank/DDBJ databases">
        <title>An insight into the sialome of Amazonian anophelines.</title>
        <authorList>
            <person name="Ribeiro J.M."/>
            <person name="Scarpassa V."/>
            <person name="Calvo E."/>
        </authorList>
    </citation>
    <scope>NUCLEOTIDE SEQUENCE</scope>
</reference>
<evidence type="ECO:0000256" key="1">
    <source>
        <dbReference type="SAM" id="SignalP"/>
    </source>
</evidence>
<sequence length="76" mass="8128">MMVMQKRWLLIWMMSLMSQSTAIVVVVGDSIIVVDRIGIVSVVAADWSNTAARARPSRGSVADPAAAVSTVIIDVI</sequence>
<evidence type="ECO:0000313" key="2">
    <source>
        <dbReference type="EMBL" id="MBW71306.1"/>
    </source>
</evidence>
<protein>
    <submittedName>
        <fullName evidence="2">Putative secreted protein</fullName>
    </submittedName>
</protein>
<dbReference type="AlphaFoldDB" id="A0A2M4D178"/>
<keyword evidence="1" id="KW-0732">Signal</keyword>
<feature type="signal peptide" evidence="1">
    <location>
        <begin position="1"/>
        <end position="22"/>
    </location>
</feature>
<name>A0A2M4D178_ANODA</name>
<organism evidence="2">
    <name type="scientific">Anopheles darlingi</name>
    <name type="common">Mosquito</name>
    <dbReference type="NCBI Taxonomy" id="43151"/>
    <lineage>
        <taxon>Eukaryota</taxon>
        <taxon>Metazoa</taxon>
        <taxon>Ecdysozoa</taxon>
        <taxon>Arthropoda</taxon>
        <taxon>Hexapoda</taxon>
        <taxon>Insecta</taxon>
        <taxon>Pterygota</taxon>
        <taxon>Neoptera</taxon>
        <taxon>Endopterygota</taxon>
        <taxon>Diptera</taxon>
        <taxon>Nematocera</taxon>
        <taxon>Culicoidea</taxon>
        <taxon>Culicidae</taxon>
        <taxon>Anophelinae</taxon>
        <taxon>Anopheles</taxon>
    </lineage>
</organism>
<proteinExistence type="predicted"/>